<dbReference type="AlphaFoldDB" id="A0A672UTQ1"/>
<dbReference type="Ensembl" id="ENSSHBT00005022283.1">
    <property type="protein sequence ID" value="ENSSHBP00005018634.1"/>
    <property type="gene ID" value="ENSSHBG00005016064.1"/>
</dbReference>
<reference evidence="2" key="3">
    <citation type="submission" date="2025-09" db="UniProtKB">
        <authorList>
            <consortium name="Ensembl"/>
        </authorList>
    </citation>
    <scope>IDENTIFICATION</scope>
</reference>
<accession>A0A672UTQ1</accession>
<keyword evidence="3" id="KW-1185">Reference proteome</keyword>
<feature type="compositionally biased region" description="Low complexity" evidence="1">
    <location>
        <begin position="30"/>
        <end position="46"/>
    </location>
</feature>
<proteinExistence type="predicted"/>
<evidence type="ECO:0000313" key="3">
    <source>
        <dbReference type="Proteomes" id="UP000472266"/>
    </source>
</evidence>
<dbReference type="InParanoid" id="A0A672UTQ1"/>
<organism evidence="2 3">
    <name type="scientific">Strigops habroptila</name>
    <name type="common">Kakapo</name>
    <dbReference type="NCBI Taxonomy" id="2489341"/>
    <lineage>
        <taxon>Eukaryota</taxon>
        <taxon>Metazoa</taxon>
        <taxon>Chordata</taxon>
        <taxon>Craniata</taxon>
        <taxon>Vertebrata</taxon>
        <taxon>Euteleostomi</taxon>
        <taxon>Archelosauria</taxon>
        <taxon>Archosauria</taxon>
        <taxon>Dinosauria</taxon>
        <taxon>Saurischia</taxon>
        <taxon>Theropoda</taxon>
        <taxon>Coelurosauria</taxon>
        <taxon>Aves</taxon>
        <taxon>Neognathae</taxon>
        <taxon>Neoaves</taxon>
        <taxon>Telluraves</taxon>
        <taxon>Australaves</taxon>
        <taxon>Psittaciformes</taxon>
        <taxon>Psittacidae</taxon>
        <taxon>Strigops</taxon>
    </lineage>
</organism>
<dbReference type="Proteomes" id="UP000472266">
    <property type="component" value="Chromosome 23"/>
</dbReference>
<sequence length="80" mass="8381">SSHGCEQHPTPGPAQHQPLGDSQQPAARVSSAPSAQSLSPSQSQRSGTHTYVPGHWKDPALQVVSPGAGRSRKETSHPHC</sequence>
<protein>
    <submittedName>
        <fullName evidence="2">Uncharacterized protein</fullName>
    </submittedName>
</protein>
<feature type="compositionally biased region" description="Basic and acidic residues" evidence="1">
    <location>
        <begin position="71"/>
        <end position="80"/>
    </location>
</feature>
<name>A0A672UTQ1_STRHB</name>
<evidence type="ECO:0000256" key="1">
    <source>
        <dbReference type="SAM" id="MobiDB-lite"/>
    </source>
</evidence>
<reference evidence="2 3" key="1">
    <citation type="submission" date="2019-11" db="EMBL/GenBank/DDBJ databases">
        <title>Strigops habroptila (kakapo) genome, bStrHab1, primary haplotype, v2.</title>
        <authorList>
            <person name="Jarvis E.D."/>
            <person name="Howard J."/>
            <person name="Rhie A."/>
            <person name="Phillippy A."/>
            <person name="Korlach J."/>
            <person name="Digby A."/>
            <person name="Iorns D."/>
            <person name="Eason D."/>
            <person name="Robertson B."/>
            <person name="Raemaekers T."/>
            <person name="Howe K."/>
            <person name="Lewin H."/>
            <person name="Damas J."/>
            <person name="Hastie A."/>
            <person name="Tracey A."/>
            <person name="Chow W."/>
            <person name="Fedrigo O."/>
        </authorList>
    </citation>
    <scope>NUCLEOTIDE SEQUENCE [LARGE SCALE GENOMIC DNA]</scope>
</reference>
<reference evidence="2" key="2">
    <citation type="submission" date="2025-08" db="UniProtKB">
        <authorList>
            <consortium name="Ensembl"/>
        </authorList>
    </citation>
    <scope>IDENTIFICATION</scope>
</reference>
<feature type="region of interest" description="Disordered" evidence="1">
    <location>
        <begin position="1"/>
        <end position="80"/>
    </location>
</feature>
<evidence type="ECO:0000313" key="2">
    <source>
        <dbReference type="Ensembl" id="ENSSHBP00005018634.1"/>
    </source>
</evidence>